<evidence type="ECO:0000313" key="6">
    <source>
        <dbReference type="RefSeq" id="XP_038983534.1"/>
    </source>
</evidence>
<dbReference type="Gene3D" id="1.25.70.10">
    <property type="entry name" value="Transcription termination factor 3, mitochondrial"/>
    <property type="match status" value="1"/>
</dbReference>
<reference evidence="6" key="2">
    <citation type="submission" date="2025-08" db="UniProtKB">
        <authorList>
            <consortium name="RefSeq"/>
        </authorList>
    </citation>
    <scope>IDENTIFICATION</scope>
    <source>
        <tissue evidence="6">Young leaves</tissue>
    </source>
</reference>
<evidence type="ECO:0000256" key="2">
    <source>
        <dbReference type="ARBA" id="ARBA00022472"/>
    </source>
</evidence>
<evidence type="ECO:0000256" key="4">
    <source>
        <dbReference type="SAM" id="MobiDB-lite"/>
    </source>
</evidence>
<evidence type="ECO:0000256" key="3">
    <source>
        <dbReference type="ARBA" id="ARBA00022946"/>
    </source>
</evidence>
<dbReference type="InterPro" id="IPR003690">
    <property type="entry name" value="MTERF"/>
</dbReference>
<dbReference type="Proteomes" id="UP000228380">
    <property type="component" value="Chromosome 6"/>
</dbReference>
<dbReference type="SMART" id="SM00733">
    <property type="entry name" value="Mterf"/>
    <property type="match status" value="5"/>
</dbReference>
<proteinExistence type="inferred from homology"/>
<keyword evidence="3" id="KW-0809">Transit peptide</keyword>
<keyword evidence="5" id="KW-1185">Reference proteome</keyword>
<dbReference type="PANTHER" id="PTHR13068">
    <property type="entry name" value="CGI-12 PROTEIN-RELATED"/>
    <property type="match status" value="1"/>
</dbReference>
<organism evidence="5 6">
    <name type="scientific">Phoenix dactylifera</name>
    <name type="common">Date palm</name>
    <dbReference type="NCBI Taxonomy" id="42345"/>
    <lineage>
        <taxon>Eukaryota</taxon>
        <taxon>Viridiplantae</taxon>
        <taxon>Streptophyta</taxon>
        <taxon>Embryophyta</taxon>
        <taxon>Tracheophyta</taxon>
        <taxon>Spermatophyta</taxon>
        <taxon>Magnoliopsida</taxon>
        <taxon>Liliopsida</taxon>
        <taxon>Arecaceae</taxon>
        <taxon>Coryphoideae</taxon>
        <taxon>Phoeniceae</taxon>
        <taxon>Phoenix</taxon>
    </lineage>
</organism>
<dbReference type="GO" id="GO:0003676">
    <property type="term" value="F:nucleic acid binding"/>
    <property type="evidence" value="ECO:0007669"/>
    <property type="project" value="InterPro"/>
</dbReference>
<dbReference type="InterPro" id="IPR038538">
    <property type="entry name" value="MTERF_sf"/>
</dbReference>
<gene>
    <name evidence="6" type="primary">LOC120111110</name>
</gene>
<comment type="similarity">
    <text evidence="1">Belongs to the mTERF family.</text>
</comment>
<dbReference type="PANTHER" id="PTHR13068:SF139">
    <property type="entry name" value="TRANSCRIPTION TERMINATION FACTOR MTEF1, CHLOROPLASTIC"/>
    <property type="match status" value="1"/>
</dbReference>
<dbReference type="Pfam" id="PF02536">
    <property type="entry name" value="mTERF"/>
    <property type="match status" value="1"/>
</dbReference>
<keyword evidence="2" id="KW-0805">Transcription regulation</keyword>
<keyword evidence="2" id="KW-0806">Transcription termination</keyword>
<evidence type="ECO:0000256" key="1">
    <source>
        <dbReference type="ARBA" id="ARBA00007692"/>
    </source>
</evidence>
<feature type="compositionally biased region" description="Pro residues" evidence="4">
    <location>
        <begin position="49"/>
        <end position="63"/>
    </location>
</feature>
<dbReference type="RefSeq" id="XP_038983534.1">
    <property type="nucleotide sequence ID" value="XM_039127606.1"/>
</dbReference>
<dbReference type="KEGG" id="pda:120111110"/>
<evidence type="ECO:0000313" key="5">
    <source>
        <dbReference type="Proteomes" id="UP000228380"/>
    </source>
</evidence>
<protein>
    <submittedName>
        <fullName evidence="6">Transcription termination factor MTEF1, chloroplastic</fullName>
    </submittedName>
</protein>
<dbReference type="GeneID" id="120111110"/>
<feature type="region of interest" description="Disordered" evidence="4">
    <location>
        <begin position="40"/>
        <end position="65"/>
    </location>
</feature>
<reference evidence="5" key="1">
    <citation type="journal article" date="2019" name="Nat. Commun.">
        <title>Genome-wide association mapping of date palm fruit traits.</title>
        <authorList>
            <person name="Hazzouri K.M."/>
            <person name="Gros-Balthazard M."/>
            <person name="Flowers J.M."/>
            <person name="Copetti D."/>
            <person name="Lemansour A."/>
            <person name="Lebrun M."/>
            <person name="Masmoudi K."/>
            <person name="Ferrand S."/>
            <person name="Dhar M.I."/>
            <person name="Fresquez Z.A."/>
            <person name="Rosas U."/>
            <person name="Zhang J."/>
            <person name="Talag J."/>
            <person name="Lee S."/>
            <person name="Kudrna D."/>
            <person name="Powell R.F."/>
            <person name="Leitch I.J."/>
            <person name="Krueger R.R."/>
            <person name="Wing R.A."/>
            <person name="Amiri K.M.A."/>
            <person name="Purugganan M.D."/>
        </authorList>
    </citation>
    <scope>NUCLEOTIDE SEQUENCE [LARGE SCALE GENOMIC DNA]</scope>
    <source>
        <strain evidence="5">cv. Khalas</strain>
    </source>
</reference>
<keyword evidence="2" id="KW-0804">Transcription</keyword>
<name>A0A8B9AJS4_PHODC</name>
<dbReference type="AlphaFoldDB" id="A0A8B9AJS4"/>
<dbReference type="OrthoDB" id="637682at2759"/>
<accession>A0A8B9AJS4</accession>
<sequence>MPKTSHMMAGLASVDLAVASSRHTERNAGTMPLMHSLHLPTLCSSQNPNPNPNSPPLSSPHPPLLLRFRPSRRQKIQYLKTLGVDTSSSSSSSSSSSLETLDWILSIVDYLRSKGFSDSHFPRLSFLCPRIFSSADIDRTLAPVFAFLATDLSADHEQARDLILRCPELLVSNVEYRLRPTLQFLHELGLKNLNSPTNLNAHLLNTPIEKLVSKIRFLENLGFSYEESAGLCARCPAIFGYSVENNLRPKIEYLVNNMGRSVAELKKFPQYLAFSLKKRIIPRHLHLKQRNVQIPLQRMLLWSDERFYAKWK</sequence>
<dbReference type="GO" id="GO:0006353">
    <property type="term" value="P:DNA-templated transcription termination"/>
    <property type="evidence" value="ECO:0007669"/>
    <property type="project" value="UniProtKB-KW"/>
</dbReference>